<dbReference type="GeneID" id="117575006"/>
<dbReference type="GO" id="GO:0050265">
    <property type="term" value="F:RNA uridylyltransferase activity"/>
    <property type="evidence" value="ECO:0007669"/>
    <property type="project" value="TreeGrafter"/>
</dbReference>
<name>A0A6P8XPJ2_DROAB</name>
<gene>
    <name evidence="3" type="primary">LOC117575006</name>
</gene>
<dbReference type="Pfam" id="PF22600">
    <property type="entry name" value="MTPAP-like_central"/>
    <property type="match status" value="1"/>
</dbReference>
<evidence type="ECO:0000313" key="3">
    <source>
        <dbReference type="RefSeq" id="XP_034114974.2"/>
    </source>
</evidence>
<evidence type="ECO:0000259" key="1">
    <source>
        <dbReference type="Pfam" id="PF22600"/>
    </source>
</evidence>
<dbReference type="SUPFAM" id="SSF81631">
    <property type="entry name" value="PAP/OAS1 substrate-binding domain"/>
    <property type="match status" value="1"/>
</dbReference>
<dbReference type="Proteomes" id="UP000515160">
    <property type="component" value="Chromosome 2R"/>
</dbReference>
<dbReference type="GO" id="GO:0031123">
    <property type="term" value="P:RNA 3'-end processing"/>
    <property type="evidence" value="ECO:0007669"/>
    <property type="project" value="TreeGrafter"/>
</dbReference>
<sequence length="212" mass="24483">MASQSTSFWPNLMNLVNISNLVQSDPNNDLNDLKVLLKSQFPGNAVQVFLFGSRFLGVGNEKSDFDVCVKIDNGFIERNIMRIKYAIKSDANWKFLEMLDGKCHVIRAVSVPMNLQYDINCSGDLSYCKNKLVKYIFDLQPIARYMVIYLRDWTNKHNLSGSFRSHIIVKMVIYFLQVAKFLPGIQHFLKNQLITSEDCDVDFIELNYHPLI</sequence>
<keyword evidence="2" id="KW-1185">Reference proteome</keyword>
<dbReference type="InterPro" id="IPR043519">
    <property type="entry name" value="NT_sf"/>
</dbReference>
<dbReference type="PANTHER" id="PTHR12271:SF66">
    <property type="entry name" value="TERMINAL URIDYLYLTRANSFERASE TAILOR"/>
    <property type="match status" value="1"/>
</dbReference>
<dbReference type="Gene3D" id="3.30.460.10">
    <property type="entry name" value="Beta Polymerase, domain 2"/>
    <property type="match status" value="1"/>
</dbReference>
<dbReference type="Gene3D" id="1.10.1410.10">
    <property type="match status" value="1"/>
</dbReference>
<protein>
    <submittedName>
        <fullName evidence="3">Terminal uridylyltransferase Tailor-like</fullName>
    </submittedName>
</protein>
<reference evidence="3" key="1">
    <citation type="submission" date="2025-08" db="UniProtKB">
        <authorList>
            <consortium name="RefSeq"/>
        </authorList>
    </citation>
    <scope>IDENTIFICATION</scope>
    <source>
        <strain evidence="3">15112-1751.03</strain>
        <tissue evidence="3">Whole Adult</tissue>
    </source>
</reference>
<evidence type="ECO:0000313" key="2">
    <source>
        <dbReference type="Proteomes" id="UP000515160"/>
    </source>
</evidence>
<dbReference type="RefSeq" id="XP_034114974.2">
    <property type="nucleotide sequence ID" value="XM_034259083.2"/>
</dbReference>
<organism evidence="2 3">
    <name type="scientific">Drosophila albomicans</name>
    <name type="common">Fruit fly</name>
    <dbReference type="NCBI Taxonomy" id="7291"/>
    <lineage>
        <taxon>Eukaryota</taxon>
        <taxon>Metazoa</taxon>
        <taxon>Ecdysozoa</taxon>
        <taxon>Arthropoda</taxon>
        <taxon>Hexapoda</taxon>
        <taxon>Insecta</taxon>
        <taxon>Pterygota</taxon>
        <taxon>Neoptera</taxon>
        <taxon>Endopterygota</taxon>
        <taxon>Diptera</taxon>
        <taxon>Brachycera</taxon>
        <taxon>Muscomorpha</taxon>
        <taxon>Ephydroidea</taxon>
        <taxon>Drosophilidae</taxon>
        <taxon>Drosophila</taxon>
    </lineage>
</organism>
<dbReference type="AlphaFoldDB" id="A0A6P8XPJ2"/>
<feature type="domain" description="Poly(A) RNA polymerase mitochondrial-like central palm" evidence="1">
    <location>
        <begin position="31"/>
        <end position="135"/>
    </location>
</feature>
<dbReference type="PANTHER" id="PTHR12271">
    <property type="entry name" value="POLY A POLYMERASE CID PAP -RELATED"/>
    <property type="match status" value="1"/>
</dbReference>
<proteinExistence type="predicted"/>
<dbReference type="InterPro" id="IPR054708">
    <property type="entry name" value="MTPAP-like_central"/>
</dbReference>
<dbReference type="SUPFAM" id="SSF81301">
    <property type="entry name" value="Nucleotidyltransferase"/>
    <property type="match status" value="1"/>
</dbReference>
<dbReference type="OrthoDB" id="407432at2759"/>
<accession>A0A6P8XPJ2</accession>